<evidence type="ECO:0000313" key="2">
    <source>
        <dbReference type="EMBL" id="MPC19841.1"/>
    </source>
</evidence>
<gene>
    <name evidence="2" type="ORF">E2C01_012771</name>
</gene>
<organism evidence="2 3">
    <name type="scientific">Portunus trituberculatus</name>
    <name type="common">Swimming crab</name>
    <name type="synonym">Neptunus trituberculatus</name>
    <dbReference type="NCBI Taxonomy" id="210409"/>
    <lineage>
        <taxon>Eukaryota</taxon>
        <taxon>Metazoa</taxon>
        <taxon>Ecdysozoa</taxon>
        <taxon>Arthropoda</taxon>
        <taxon>Crustacea</taxon>
        <taxon>Multicrustacea</taxon>
        <taxon>Malacostraca</taxon>
        <taxon>Eumalacostraca</taxon>
        <taxon>Eucarida</taxon>
        <taxon>Decapoda</taxon>
        <taxon>Pleocyemata</taxon>
        <taxon>Brachyura</taxon>
        <taxon>Eubrachyura</taxon>
        <taxon>Portunoidea</taxon>
        <taxon>Portunidae</taxon>
        <taxon>Portuninae</taxon>
        <taxon>Portunus</taxon>
    </lineage>
</organism>
<dbReference type="Proteomes" id="UP000324222">
    <property type="component" value="Unassembled WGS sequence"/>
</dbReference>
<accession>A0A5B7DEK3</accession>
<reference evidence="2 3" key="1">
    <citation type="submission" date="2019-05" db="EMBL/GenBank/DDBJ databases">
        <title>Another draft genome of Portunus trituberculatus and its Hox gene families provides insights of decapod evolution.</title>
        <authorList>
            <person name="Jeong J.-H."/>
            <person name="Song I."/>
            <person name="Kim S."/>
            <person name="Choi T."/>
            <person name="Kim D."/>
            <person name="Ryu S."/>
            <person name="Kim W."/>
        </authorList>
    </citation>
    <scope>NUCLEOTIDE SEQUENCE [LARGE SCALE GENOMIC DNA]</scope>
    <source>
        <tissue evidence="2">Muscle</tissue>
    </source>
</reference>
<protein>
    <submittedName>
        <fullName evidence="2">Uncharacterized protein</fullName>
    </submittedName>
</protein>
<name>A0A5B7DEK3_PORTR</name>
<dbReference type="EMBL" id="VSRR010000809">
    <property type="protein sequence ID" value="MPC19841.1"/>
    <property type="molecule type" value="Genomic_DNA"/>
</dbReference>
<proteinExistence type="predicted"/>
<comment type="caution">
    <text evidence="2">The sequence shown here is derived from an EMBL/GenBank/DDBJ whole genome shotgun (WGS) entry which is preliminary data.</text>
</comment>
<sequence length="178" mass="20178">MLNSLVLRFTTATPLPLRTNFMISRKSFTSVCRSTKPWQLNESVINISKSWVNWLPSHGEKGRQVARVGLGENEGIYEHEGHHDARGLATRQCRVRLLQVKADGEQHCGGEPFQIDTLLFLVRTVGDQEEFLFFFFIINPWYSSRPSNELTNKFEMASSASARPSIPTRPVQDPLDSG</sequence>
<evidence type="ECO:0000256" key="1">
    <source>
        <dbReference type="SAM" id="MobiDB-lite"/>
    </source>
</evidence>
<keyword evidence="3" id="KW-1185">Reference proteome</keyword>
<dbReference type="AlphaFoldDB" id="A0A5B7DEK3"/>
<feature type="region of interest" description="Disordered" evidence="1">
    <location>
        <begin position="157"/>
        <end position="178"/>
    </location>
</feature>
<evidence type="ECO:0000313" key="3">
    <source>
        <dbReference type="Proteomes" id="UP000324222"/>
    </source>
</evidence>